<feature type="region of interest" description="Disordered" evidence="1">
    <location>
        <begin position="755"/>
        <end position="829"/>
    </location>
</feature>
<sequence>MFLRGCPGYRERADSFWSEIKIRGKNWTGSSSVHMGVDIEHDKSVKDEAIKDVLDLSDDDKVQEVAGPIRHGIDVENEIRKYSSISLPDLLLGYKKTGYDDFLDLSMLLLNYMDKDKRKHQRPLSEFRNTTHHLHSITSTGATRNVATGLYELVRFKAGDDPFENEVLKHLNPETLSFNTTPRLKVNTSENPSRLNLENMKVSRTYIFVAALKYFIAQALTSSEELTPDTFCTLDRLLASKNEDRGIRSGGHSKSYIIPSDRCQCEEGVHEWLNQFIRRINTYNKIEKLDPIFGVSRLYLAFVTRNCFGKHSREMGMILFQTLALKWMHYVAIPFDENEKELQDIMATRLEIATPELVEFLQRVLARNVGEILSLSRGTSTRSYPIESSHATSDSKVIEAQFTVDAQATTIKKLGRHSCGDILKKESLLGGVSSTLKDILESQSLRSEDGSTGKNTSIAAQPTSSQFQRSRPDSLCGTPRSIQGTPPTRRNSCVKCSAPWFWADQCDVCDWNLVQDEQPKVGPELRRLSNRTQAFKKGFVDSSLGMSESVESDDSCPMCGASKFTAECYVCGFGVTFFANSSERSHSCAQVDSDGWETESSSEKGDSCAVCDVVGFRRACFFCSCGLSPRKPVEAPVFTRGWSGGIQRKRVKAQKSRHSRRVKYRGVRIEEESSIHSRKMKISKSSTSRRHRMAACQKWLSGLQVGRGTTSFTANSDRNIDGAGEELHSPRLEANIFEAPMTRDENRRFETHLLAQHPLRYPKSSSPSRSLPAKLPSEEVRLKAKDSKRTASMSGNARHNPRMHAKESAKQKGSSSTLDSGETGESSRSSVLLVEKLTKSTLSCPWAVGTSTRRLLGLRTGYSVWEMRERDAAGGRWFDGDGDRDVDVDGDVD</sequence>
<feature type="region of interest" description="Disordered" evidence="1">
    <location>
        <begin position="873"/>
        <end position="893"/>
    </location>
</feature>
<dbReference type="OrthoDB" id="3527612at2759"/>
<proteinExistence type="predicted"/>
<feature type="compositionally biased region" description="Polar residues" evidence="1">
    <location>
        <begin position="452"/>
        <end position="469"/>
    </location>
</feature>
<feature type="compositionally biased region" description="Basic and acidic residues" evidence="1">
    <location>
        <begin position="873"/>
        <end position="887"/>
    </location>
</feature>
<gene>
    <name evidence="2" type="ORF">DSL72_000612</name>
</gene>
<dbReference type="EMBL" id="CP063406">
    <property type="protein sequence ID" value="QSZ31051.1"/>
    <property type="molecule type" value="Genomic_DNA"/>
</dbReference>
<feature type="compositionally biased region" description="Basic and acidic residues" evidence="1">
    <location>
        <begin position="776"/>
        <end position="789"/>
    </location>
</feature>
<protein>
    <submittedName>
        <fullName evidence="2">Uncharacterized protein</fullName>
    </submittedName>
</protein>
<name>A0A8A3P6L5_9HELO</name>
<evidence type="ECO:0000313" key="2">
    <source>
        <dbReference type="EMBL" id="QSZ31051.1"/>
    </source>
</evidence>
<organism evidence="2 3">
    <name type="scientific">Monilinia vaccinii-corymbosi</name>
    <dbReference type="NCBI Taxonomy" id="61207"/>
    <lineage>
        <taxon>Eukaryota</taxon>
        <taxon>Fungi</taxon>
        <taxon>Dikarya</taxon>
        <taxon>Ascomycota</taxon>
        <taxon>Pezizomycotina</taxon>
        <taxon>Leotiomycetes</taxon>
        <taxon>Helotiales</taxon>
        <taxon>Sclerotiniaceae</taxon>
        <taxon>Monilinia</taxon>
    </lineage>
</organism>
<accession>A0A8A3P6L5</accession>
<dbReference type="Proteomes" id="UP000672032">
    <property type="component" value="Chromosome 2"/>
</dbReference>
<evidence type="ECO:0000313" key="3">
    <source>
        <dbReference type="Proteomes" id="UP000672032"/>
    </source>
</evidence>
<feature type="compositionally biased region" description="Polar residues" evidence="1">
    <location>
        <begin position="480"/>
        <end position="491"/>
    </location>
</feature>
<evidence type="ECO:0000256" key="1">
    <source>
        <dbReference type="SAM" id="MobiDB-lite"/>
    </source>
</evidence>
<feature type="compositionally biased region" description="Polar residues" evidence="1">
    <location>
        <begin position="811"/>
        <end position="829"/>
    </location>
</feature>
<keyword evidence="3" id="KW-1185">Reference proteome</keyword>
<feature type="region of interest" description="Disordered" evidence="1">
    <location>
        <begin position="443"/>
        <end position="491"/>
    </location>
</feature>
<dbReference type="AlphaFoldDB" id="A0A8A3P6L5"/>
<reference evidence="2" key="1">
    <citation type="submission" date="2020-10" db="EMBL/GenBank/DDBJ databases">
        <title>Genome Sequence of Monilinia vaccinii-corymbosi Sheds Light on Mummy Berry Disease Infection of Blueberry and Mating Type.</title>
        <authorList>
            <person name="Yow A.G."/>
            <person name="Zhang Y."/>
            <person name="Bansal K."/>
            <person name="Eacker S.M."/>
            <person name="Sullivan S."/>
            <person name="Liachko I."/>
            <person name="Cubeta M.A."/>
            <person name="Rollins J.A."/>
            <person name="Ashrafi H."/>
        </authorList>
    </citation>
    <scope>NUCLEOTIDE SEQUENCE</scope>
    <source>
        <strain evidence="2">RL-1</strain>
    </source>
</reference>